<dbReference type="Pfam" id="PF00103">
    <property type="entry name" value="Hormone_1"/>
    <property type="match status" value="1"/>
</dbReference>
<dbReference type="PANTHER" id="PTHR11417">
    <property type="entry name" value="SOMATOTROPIN,PROLACTIN"/>
    <property type="match status" value="1"/>
</dbReference>
<keyword evidence="3" id="KW-0964">Secreted</keyword>
<evidence type="ECO:0008006" key="8">
    <source>
        <dbReference type="Google" id="ProtNLM"/>
    </source>
</evidence>
<keyword evidence="7" id="KW-1185">Reference proteome</keyword>
<evidence type="ECO:0000256" key="3">
    <source>
        <dbReference type="ARBA" id="ARBA00022525"/>
    </source>
</evidence>
<organism evidence="6 7">
    <name type="scientific">Coilia grayii</name>
    <name type="common">Gray's grenadier anchovy</name>
    <dbReference type="NCBI Taxonomy" id="363190"/>
    <lineage>
        <taxon>Eukaryota</taxon>
        <taxon>Metazoa</taxon>
        <taxon>Chordata</taxon>
        <taxon>Craniata</taxon>
        <taxon>Vertebrata</taxon>
        <taxon>Euteleostomi</taxon>
        <taxon>Actinopterygii</taxon>
        <taxon>Neopterygii</taxon>
        <taxon>Teleostei</taxon>
        <taxon>Clupei</taxon>
        <taxon>Clupeiformes</taxon>
        <taxon>Clupeoidei</taxon>
        <taxon>Engraulidae</taxon>
        <taxon>Coilinae</taxon>
        <taxon>Coilia</taxon>
    </lineage>
</organism>
<keyword evidence="4" id="KW-1015">Disulfide bond</keyword>
<evidence type="ECO:0000256" key="4">
    <source>
        <dbReference type="ARBA" id="ARBA00023157"/>
    </source>
</evidence>
<dbReference type="AlphaFoldDB" id="A0ABD1KT42"/>
<dbReference type="Gene3D" id="1.20.1250.10">
    <property type="match status" value="1"/>
</dbReference>
<dbReference type="PANTHER" id="PTHR11417:SF33">
    <property type="entry name" value="PROLACTIN LIKE"/>
    <property type="match status" value="1"/>
</dbReference>
<reference evidence="6 7" key="1">
    <citation type="submission" date="2024-09" db="EMBL/GenBank/DDBJ databases">
        <title>A chromosome-level genome assembly of Gray's grenadier anchovy, Coilia grayii.</title>
        <authorList>
            <person name="Fu Z."/>
        </authorList>
    </citation>
    <scope>NUCLEOTIDE SEQUENCE [LARGE SCALE GENOMIC DNA]</scope>
    <source>
        <strain evidence="6">G4</strain>
        <tissue evidence="6">Muscle</tissue>
    </source>
</reference>
<keyword evidence="5" id="KW-0372">Hormone</keyword>
<dbReference type="EMBL" id="JBHFQA010000002">
    <property type="protein sequence ID" value="KAL2102337.1"/>
    <property type="molecule type" value="Genomic_DNA"/>
</dbReference>
<evidence type="ECO:0000313" key="7">
    <source>
        <dbReference type="Proteomes" id="UP001591681"/>
    </source>
</evidence>
<evidence type="ECO:0000256" key="5">
    <source>
        <dbReference type="RuleBase" id="RU003618"/>
    </source>
</evidence>
<evidence type="ECO:0000313" key="6">
    <source>
        <dbReference type="EMBL" id="KAL2102337.1"/>
    </source>
</evidence>
<evidence type="ECO:0000256" key="1">
    <source>
        <dbReference type="ARBA" id="ARBA00004613"/>
    </source>
</evidence>
<dbReference type="InterPro" id="IPR009079">
    <property type="entry name" value="4_helix_cytokine-like_core"/>
</dbReference>
<evidence type="ECO:0000256" key="2">
    <source>
        <dbReference type="ARBA" id="ARBA00008474"/>
    </source>
</evidence>
<dbReference type="Proteomes" id="UP001591681">
    <property type="component" value="Unassembled WGS sequence"/>
</dbReference>
<protein>
    <recommendedName>
        <fullName evidence="8">Prolactin</fullName>
    </recommendedName>
</protein>
<dbReference type="GO" id="GO:0005576">
    <property type="term" value="C:extracellular region"/>
    <property type="evidence" value="ECO:0007669"/>
    <property type="project" value="UniProtKB-SubCell"/>
</dbReference>
<dbReference type="PROSITE" id="PS00266">
    <property type="entry name" value="SOMATOTROPIN_1"/>
    <property type="match status" value="1"/>
</dbReference>
<comment type="caution">
    <text evidence="6">The sequence shown here is derived from an EMBL/GenBank/DDBJ whole genome shotgun (WGS) entry which is preliminary data.</text>
</comment>
<accession>A0ABD1KT42</accession>
<dbReference type="InterPro" id="IPR018116">
    <property type="entry name" value="Somatotropin_CS"/>
</dbReference>
<name>A0ABD1KT42_9TELE</name>
<comment type="subcellular location">
    <subcellularLocation>
        <location evidence="1 5">Secreted</location>
    </subcellularLocation>
</comment>
<dbReference type="InterPro" id="IPR001400">
    <property type="entry name" value="Somatotropin/Prolactin"/>
</dbReference>
<dbReference type="PRINTS" id="PR00836">
    <property type="entry name" value="SOMATOTROPIN"/>
</dbReference>
<dbReference type="PROSITE" id="PS00338">
    <property type="entry name" value="SOMATOTROPIN_2"/>
    <property type="match status" value="1"/>
</dbReference>
<gene>
    <name evidence="6" type="ORF">ACEWY4_001505</name>
</gene>
<comment type="similarity">
    <text evidence="2 5">Belongs to the somatotropin/prolactin family.</text>
</comment>
<proteinExistence type="inferred from homology"/>
<dbReference type="SUPFAM" id="SSF47266">
    <property type="entry name" value="4-helical cytokines"/>
    <property type="match status" value="1"/>
</dbReference>
<dbReference type="GO" id="GO:0005179">
    <property type="term" value="F:hormone activity"/>
    <property type="evidence" value="ECO:0007669"/>
    <property type="project" value="UniProtKB-KW"/>
</dbReference>
<sequence length="296" mass="33329">MFKLEHSEEGGILTLPKWLGVALFNEERQHGGLRDPSALHCDAQCPLNSQLCAGTLELKPYHRAPLRMSRNRKQVLFTLLALVCLDLHPRVCSAPICANGHVGCHVLSLSDLFDRVIQHSARVHDISSDLHADFEQYFLPSKNHIGRVFPRCHTSSIVTPTGKDDAQKMPNEGLTEVILKLLMAWRDPLWHLHQSMAQEQDHFSSLNSNKALDMSDMVHELHKGIEKVTEKMQRLGMISNSVSVIAPPEAFLPSSSGDDSQALANYGLLYCFRRDSNKVQNFLKILKCRIVPEHEC</sequence>